<gene>
    <name evidence="1" type="ORF">CVT26_000459</name>
</gene>
<proteinExistence type="predicted"/>
<reference evidence="1 2" key="1">
    <citation type="journal article" date="2018" name="Evol. Lett.">
        <title>Horizontal gene cluster transfer increased hallucinogenic mushroom diversity.</title>
        <authorList>
            <person name="Reynolds H.T."/>
            <person name="Vijayakumar V."/>
            <person name="Gluck-Thaler E."/>
            <person name="Korotkin H.B."/>
            <person name="Matheny P.B."/>
            <person name="Slot J.C."/>
        </authorList>
    </citation>
    <scope>NUCLEOTIDE SEQUENCE [LARGE SCALE GENOMIC DNA]</scope>
    <source>
        <strain evidence="1 2">SRW20</strain>
    </source>
</reference>
<evidence type="ECO:0000313" key="1">
    <source>
        <dbReference type="EMBL" id="PPQ97182.1"/>
    </source>
</evidence>
<accession>A0A409Y2H1</accession>
<dbReference type="EMBL" id="NHYE01001280">
    <property type="protein sequence ID" value="PPQ97182.1"/>
    <property type="molecule type" value="Genomic_DNA"/>
</dbReference>
<sequence>MDDRDSAVFPQEIFDLIIDDLGQQVESGLLEEREPSEKAIRACSGASRAFHRRARLYLAELKIDISEDPFPDSSCPTQRLLAALTSSIHFPGLGMVYYLQSVSLRLQYPLFRGSSKYSHLLQAVIPEVLDALHGPSHGISSFEIYSESLHGFSDWSHIDKRFTQAFHTMCCSPNMTTLCMSGFSGVPTCILLGTRIKTLEIVNITFSLKDDSAEYIYSSAISQAVQPSVLAISTYYDYTTLLSLLRGEPYPPVFAYLTDLTICLLEFLRIDHYYLAEMRRLRALRLIQHSHRQRDNHPVDEGVARFTTFLLKNANGDFPKSLRRLEMEANAALPTQFAPYKLNSGIWAQLDAFLSSEGLANMNRIRLRFHFRPARKHTSSNDGGLLSQSDQQKILDAFKYDVLKSLHQIVEARPAAFRLDISSTNK</sequence>
<protein>
    <submittedName>
        <fullName evidence="1">Uncharacterized protein</fullName>
    </submittedName>
</protein>
<name>A0A409Y2H1_9AGAR</name>
<organism evidence="1 2">
    <name type="scientific">Gymnopilus dilepis</name>
    <dbReference type="NCBI Taxonomy" id="231916"/>
    <lineage>
        <taxon>Eukaryota</taxon>
        <taxon>Fungi</taxon>
        <taxon>Dikarya</taxon>
        <taxon>Basidiomycota</taxon>
        <taxon>Agaricomycotina</taxon>
        <taxon>Agaricomycetes</taxon>
        <taxon>Agaricomycetidae</taxon>
        <taxon>Agaricales</taxon>
        <taxon>Agaricineae</taxon>
        <taxon>Hymenogastraceae</taxon>
        <taxon>Gymnopilus</taxon>
    </lineage>
</organism>
<dbReference type="AlphaFoldDB" id="A0A409Y2H1"/>
<dbReference type="Proteomes" id="UP000284706">
    <property type="component" value="Unassembled WGS sequence"/>
</dbReference>
<dbReference type="InParanoid" id="A0A409Y2H1"/>
<dbReference type="OrthoDB" id="3061241at2759"/>
<evidence type="ECO:0000313" key="2">
    <source>
        <dbReference type="Proteomes" id="UP000284706"/>
    </source>
</evidence>
<comment type="caution">
    <text evidence="1">The sequence shown here is derived from an EMBL/GenBank/DDBJ whole genome shotgun (WGS) entry which is preliminary data.</text>
</comment>
<keyword evidence="2" id="KW-1185">Reference proteome</keyword>